<organism evidence="1 2">
    <name type="scientific">Sphaeroforma arctica JP610</name>
    <dbReference type="NCBI Taxonomy" id="667725"/>
    <lineage>
        <taxon>Eukaryota</taxon>
        <taxon>Ichthyosporea</taxon>
        <taxon>Ichthyophonida</taxon>
        <taxon>Sphaeroforma</taxon>
    </lineage>
</organism>
<name>A0A0L0F145_9EUKA</name>
<evidence type="ECO:0000313" key="1">
    <source>
        <dbReference type="EMBL" id="KNC70391.1"/>
    </source>
</evidence>
<gene>
    <name evidence="1" type="ORF">SARC_17085</name>
</gene>
<keyword evidence="2" id="KW-1185">Reference proteome</keyword>
<dbReference type="Proteomes" id="UP000054560">
    <property type="component" value="Unassembled WGS sequence"/>
</dbReference>
<dbReference type="RefSeq" id="XP_014144293.1">
    <property type="nucleotide sequence ID" value="XM_014288818.1"/>
</dbReference>
<accession>A0A0L0F145</accession>
<dbReference type="AlphaFoldDB" id="A0A0L0F145"/>
<dbReference type="EMBL" id="KQ251303">
    <property type="protein sequence ID" value="KNC70391.1"/>
    <property type="molecule type" value="Genomic_DNA"/>
</dbReference>
<proteinExistence type="predicted"/>
<sequence length="76" mass="8711">MALLEFYFDTDACDPHCIHPAFRNSTTSAVAPRQNKNYESAASDGDIEWVGKRLERELGEMFRDHTNKLNTDYNGK</sequence>
<feature type="non-terminal residue" evidence="1">
    <location>
        <position position="76"/>
    </location>
</feature>
<evidence type="ECO:0000313" key="2">
    <source>
        <dbReference type="Proteomes" id="UP000054560"/>
    </source>
</evidence>
<dbReference type="GeneID" id="25917589"/>
<reference evidence="1 2" key="1">
    <citation type="submission" date="2011-02" db="EMBL/GenBank/DDBJ databases">
        <title>The Genome Sequence of Sphaeroforma arctica JP610.</title>
        <authorList>
            <consortium name="The Broad Institute Genome Sequencing Platform"/>
            <person name="Russ C."/>
            <person name="Cuomo C."/>
            <person name="Young S.K."/>
            <person name="Zeng Q."/>
            <person name="Gargeya S."/>
            <person name="Alvarado L."/>
            <person name="Berlin A."/>
            <person name="Chapman S.B."/>
            <person name="Chen Z."/>
            <person name="Freedman E."/>
            <person name="Gellesch M."/>
            <person name="Goldberg J."/>
            <person name="Griggs A."/>
            <person name="Gujja S."/>
            <person name="Heilman E."/>
            <person name="Heiman D."/>
            <person name="Howarth C."/>
            <person name="Mehta T."/>
            <person name="Neiman D."/>
            <person name="Pearson M."/>
            <person name="Roberts A."/>
            <person name="Saif S."/>
            <person name="Shea T."/>
            <person name="Shenoy N."/>
            <person name="Sisk P."/>
            <person name="Stolte C."/>
            <person name="Sykes S."/>
            <person name="White J."/>
            <person name="Yandava C."/>
            <person name="Burger G."/>
            <person name="Gray M.W."/>
            <person name="Holland P.W.H."/>
            <person name="King N."/>
            <person name="Lang F.B.F."/>
            <person name="Roger A.J."/>
            <person name="Ruiz-Trillo I."/>
            <person name="Haas B."/>
            <person name="Nusbaum C."/>
            <person name="Birren B."/>
        </authorList>
    </citation>
    <scope>NUCLEOTIDE SEQUENCE [LARGE SCALE GENOMIC DNA]</scope>
    <source>
        <strain evidence="1 2">JP610</strain>
    </source>
</reference>
<protein>
    <submittedName>
        <fullName evidence="1">Uncharacterized protein</fullName>
    </submittedName>
</protein>